<protein>
    <submittedName>
        <fullName evidence="2">MBG domain-containing protein</fullName>
    </submittedName>
</protein>
<dbReference type="InterPro" id="IPR013783">
    <property type="entry name" value="Ig-like_fold"/>
</dbReference>
<comment type="caution">
    <text evidence="2">The sequence shown here is derived from an EMBL/GenBank/DDBJ whole genome shotgun (WGS) entry which is preliminary data.</text>
</comment>
<name>A0ABV6L587_9SPHI</name>
<evidence type="ECO:0000313" key="3">
    <source>
        <dbReference type="Proteomes" id="UP001589828"/>
    </source>
</evidence>
<dbReference type="Pfam" id="PF18676">
    <property type="entry name" value="MBG_2"/>
    <property type="match status" value="1"/>
</dbReference>
<dbReference type="Gene3D" id="2.180.10.10">
    <property type="entry name" value="RHS repeat-associated core"/>
    <property type="match status" value="1"/>
</dbReference>
<dbReference type="Proteomes" id="UP001589828">
    <property type="component" value="Unassembled WGS sequence"/>
</dbReference>
<dbReference type="NCBIfam" id="TIGR01643">
    <property type="entry name" value="YD_repeat_2x"/>
    <property type="match status" value="1"/>
</dbReference>
<proteinExistence type="predicted"/>
<evidence type="ECO:0000313" key="2">
    <source>
        <dbReference type="EMBL" id="MFC0514638.1"/>
    </source>
</evidence>
<dbReference type="InterPro" id="IPR031325">
    <property type="entry name" value="RHS_repeat"/>
</dbReference>
<accession>A0ABV6L587</accession>
<feature type="domain" description="MBG" evidence="1">
    <location>
        <begin position="149"/>
        <end position="224"/>
    </location>
</feature>
<reference evidence="2 3" key="1">
    <citation type="submission" date="2024-09" db="EMBL/GenBank/DDBJ databases">
        <authorList>
            <person name="Sun Q."/>
            <person name="Mori K."/>
        </authorList>
    </citation>
    <scope>NUCLEOTIDE SEQUENCE [LARGE SCALE GENOMIC DNA]</scope>
    <source>
        <strain evidence="2 3">NCAIM B.02415</strain>
    </source>
</reference>
<dbReference type="InterPro" id="IPR006530">
    <property type="entry name" value="YD"/>
</dbReference>
<dbReference type="InterPro" id="IPR014756">
    <property type="entry name" value="Ig_E-set"/>
</dbReference>
<dbReference type="Gene3D" id="2.60.40.10">
    <property type="entry name" value="Immunoglobulins"/>
    <property type="match status" value="1"/>
</dbReference>
<dbReference type="Pfam" id="PF05593">
    <property type="entry name" value="RHS_repeat"/>
    <property type="match status" value="1"/>
</dbReference>
<dbReference type="SUPFAM" id="SSF81296">
    <property type="entry name" value="E set domains"/>
    <property type="match status" value="1"/>
</dbReference>
<dbReference type="Gene3D" id="3.30.160.710">
    <property type="match status" value="1"/>
</dbReference>
<dbReference type="EMBL" id="JBHLTS010000021">
    <property type="protein sequence ID" value="MFC0514638.1"/>
    <property type="molecule type" value="Genomic_DNA"/>
</dbReference>
<gene>
    <name evidence="2" type="ORF">ACFFGT_10515</name>
</gene>
<evidence type="ECO:0000259" key="1">
    <source>
        <dbReference type="Pfam" id="PF18676"/>
    </source>
</evidence>
<dbReference type="InterPro" id="IPR041286">
    <property type="entry name" value="MBG_2"/>
</dbReference>
<organism evidence="2 3">
    <name type="scientific">Mucilaginibacter angelicae</name>
    <dbReference type="NCBI Taxonomy" id="869718"/>
    <lineage>
        <taxon>Bacteria</taxon>
        <taxon>Pseudomonadati</taxon>
        <taxon>Bacteroidota</taxon>
        <taxon>Sphingobacteriia</taxon>
        <taxon>Sphingobacteriales</taxon>
        <taxon>Sphingobacteriaceae</taxon>
        <taxon>Mucilaginibacter</taxon>
    </lineage>
</organism>
<keyword evidence="3" id="KW-1185">Reference proteome</keyword>
<sequence>MKKILIIILCCWVKELSAQTINYSYDKLGRLISATYPDSSSLSYSYDASGNRITSKTSNRHYHQPQVILFKLPKAVVYGAADFFPGATASSALSVSYLIQDTTLIKFVNGKLHPLRVGKTTIAATQKGNASYLAADTVIDTIAVTAATLFITAKDTSKITGQPNPQLTVTYTGFVNGDDASKLLAVPIITTTAKSNSPIGTYPININGAKALNYTMIYVPGKLTVKAIPVPVIISFTPTAVITGSTIIITGTGLDNATEVKIGNTTAKSYKIISPSEIDAIVGTGSSGSISVTTPGGTATLKGVDFKFTLPNNNFKLSINSATCKGSNNGTVSISAVQSMTYTATLSGQGLNNSYPFKNTVMISNLAAGTYSLCITASEQSDFKQCYNVVITEPQDLSVYQSLNKSKNYVDLLLDGGSQYHIVLNGTSYNTTASNISLPVQPGVNILSVNTDIICQGTINKQFTVLSKVIPYPNPFKNVLRINLGPIPLKNIRVIISHLPDGKQVFTQYTGTQAGVLELDLHSLGSGLYVLELAADNEDQLFKIQKL</sequence>
<dbReference type="RefSeq" id="WP_377022482.1">
    <property type="nucleotide sequence ID" value="NZ_JBHLTS010000021.1"/>
</dbReference>